<dbReference type="AlphaFoldDB" id="A0A6J3QSY9"/>
<dbReference type="OrthoDB" id="9518664at2759"/>
<keyword evidence="7" id="KW-0325">Glycoprotein</keyword>
<dbReference type="SMART" id="SM00093">
    <property type="entry name" value="SERPIN"/>
    <property type="match status" value="1"/>
</dbReference>
<proteinExistence type="inferred from homology"/>
<organism evidence="11 12">
    <name type="scientific">Tursiops truncatus</name>
    <name type="common">Atlantic bottle-nosed dolphin</name>
    <name type="synonym">Delphinus truncatus</name>
    <dbReference type="NCBI Taxonomy" id="9739"/>
    <lineage>
        <taxon>Eukaryota</taxon>
        <taxon>Metazoa</taxon>
        <taxon>Chordata</taxon>
        <taxon>Craniata</taxon>
        <taxon>Vertebrata</taxon>
        <taxon>Euteleostomi</taxon>
        <taxon>Mammalia</taxon>
        <taxon>Eutheria</taxon>
        <taxon>Laurasiatheria</taxon>
        <taxon>Artiodactyla</taxon>
        <taxon>Whippomorpha</taxon>
        <taxon>Cetacea</taxon>
        <taxon>Odontoceti</taxon>
        <taxon>Delphinidae</taxon>
        <taxon>Tursiops</taxon>
    </lineage>
</organism>
<dbReference type="CDD" id="cd19550">
    <property type="entry name" value="serpinA2_PIL"/>
    <property type="match status" value="1"/>
</dbReference>
<gene>
    <name evidence="12" type="primary">LOC117310273</name>
</gene>
<dbReference type="GO" id="GO:0005615">
    <property type="term" value="C:extracellular space"/>
    <property type="evidence" value="ECO:0007669"/>
    <property type="project" value="InterPro"/>
</dbReference>
<evidence type="ECO:0000256" key="3">
    <source>
        <dbReference type="ARBA" id="ARBA00022525"/>
    </source>
</evidence>
<dbReference type="InterPro" id="IPR000215">
    <property type="entry name" value="Serpin_fam"/>
</dbReference>
<feature type="domain" description="Serpin" evidence="10">
    <location>
        <begin position="43"/>
        <end position="429"/>
    </location>
</feature>
<feature type="signal peptide" evidence="9">
    <location>
        <begin position="1"/>
        <end position="24"/>
    </location>
</feature>
<dbReference type="SUPFAM" id="SSF56574">
    <property type="entry name" value="Serpins"/>
    <property type="match status" value="1"/>
</dbReference>
<evidence type="ECO:0000256" key="9">
    <source>
        <dbReference type="SAM" id="SignalP"/>
    </source>
</evidence>
<evidence type="ECO:0000259" key="10">
    <source>
        <dbReference type="SMART" id="SM00093"/>
    </source>
</evidence>
<dbReference type="FunFam" id="2.10.310.10:FF:000001">
    <property type="entry name" value="Serpin family A member 1"/>
    <property type="match status" value="1"/>
</dbReference>
<dbReference type="Gene3D" id="2.30.39.10">
    <property type="entry name" value="Alpha-1-antitrypsin, domain 1"/>
    <property type="match status" value="1"/>
</dbReference>
<dbReference type="InterPro" id="IPR036186">
    <property type="entry name" value="Serpin_sf"/>
</dbReference>
<feature type="chain" id="PRO_5026787644" evidence="9">
    <location>
        <begin position="25"/>
        <end position="432"/>
    </location>
</feature>
<name>A0A6J3QSY9_TURTR</name>
<keyword evidence="11" id="KW-1185">Reference proteome</keyword>
<dbReference type="FunFam" id="3.30.497.10:FF:000001">
    <property type="entry name" value="Serine protease inhibitor"/>
    <property type="match status" value="1"/>
</dbReference>
<dbReference type="Pfam" id="PF00079">
    <property type="entry name" value="Serpin"/>
    <property type="match status" value="1"/>
</dbReference>
<evidence type="ECO:0000313" key="11">
    <source>
        <dbReference type="Proteomes" id="UP000245320"/>
    </source>
</evidence>
<evidence type="ECO:0000256" key="5">
    <source>
        <dbReference type="ARBA" id="ARBA00022729"/>
    </source>
</evidence>
<keyword evidence="6" id="KW-0722">Serine protease inhibitor</keyword>
<comment type="subcellular location">
    <subcellularLocation>
        <location evidence="1">Secreted</location>
    </subcellularLocation>
</comment>
<keyword evidence="5 9" id="KW-0732">Signal</keyword>
<dbReference type="PANTHER" id="PTHR11461:SF165">
    <property type="entry name" value="ALPHA-1-ANTITRYPSIN"/>
    <property type="match status" value="1"/>
</dbReference>
<dbReference type="InParanoid" id="A0A6J3QSY9"/>
<dbReference type="InterPro" id="IPR023796">
    <property type="entry name" value="Serpin_dom"/>
</dbReference>
<evidence type="ECO:0000256" key="2">
    <source>
        <dbReference type="ARBA" id="ARBA00009500"/>
    </source>
</evidence>
<dbReference type="GO" id="GO:0004867">
    <property type="term" value="F:serine-type endopeptidase inhibitor activity"/>
    <property type="evidence" value="ECO:0007669"/>
    <property type="project" value="UniProtKB-KW"/>
</dbReference>
<protein>
    <submittedName>
        <fullName evidence="12">LOW QUALITY PROTEIN: alpha-1-antitrypsin-like</fullName>
    </submittedName>
</protein>
<evidence type="ECO:0000313" key="12">
    <source>
        <dbReference type="RefSeq" id="XP_033705347.1"/>
    </source>
</evidence>
<evidence type="ECO:0000256" key="1">
    <source>
        <dbReference type="ARBA" id="ARBA00004613"/>
    </source>
</evidence>
<reference evidence="12" key="1">
    <citation type="submission" date="2025-08" db="UniProtKB">
        <authorList>
            <consortium name="RefSeq"/>
        </authorList>
    </citation>
    <scope>IDENTIFICATION</scope>
    <source>
        <tissue evidence="12">Spleen</tissue>
    </source>
</reference>
<sequence length="432" mass="48802">MPSSITWGLVLLADLCSQVPGAMRQSSPDIYQYDLPHFSSFAFSLYHELARQSNDKIIFSPVSIAIAFAMSLSLGTKDDTYIQILKGIGFKFKKAPKADIHKGLGSLPETLKQPNSQFQLTASTMLIIDENPKQKPEFLYNVKKLYHSKALSINFRNIKEAKKEIKHQIKIRTQGIIVDLVKELDEDTALALVNYIIFEGKWKDKFEAQRFLKGDFHVNEKITVKVPVTNRLGMFHLYRDNEFSCWVLGRMAAFLLLPNLGKMQLLEDGLSEKNLAQILKYLEIRVPGARSNQKRKHFQFCETFLFSNHRDSSANLHLPKLSISGTYDLKTLLGKLGITKVFSNGADLSGITEEVPLKLSKVSVLSPLWAIHEAVMSINENGTEHAGATLSEESAWSEHLTINFNMPFLIIVKDENTNIPLFMGKVVNPMQK</sequence>
<dbReference type="Proteomes" id="UP000245320">
    <property type="component" value="Chromosome 2"/>
</dbReference>
<evidence type="ECO:0000256" key="8">
    <source>
        <dbReference type="RuleBase" id="RU000411"/>
    </source>
</evidence>
<evidence type="ECO:0000256" key="6">
    <source>
        <dbReference type="ARBA" id="ARBA00022900"/>
    </source>
</evidence>
<dbReference type="Gene3D" id="3.30.497.10">
    <property type="entry name" value="Antithrombin, subunit I, domain 2"/>
    <property type="match status" value="1"/>
</dbReference>
<dbReference type="RefSeq" id="XP_033705347.1">
    <property type="nucleotide sequence ID" value="XM_033849456.1"/>
</dbReference>
<dbReference type="PANTHER" id="PTHR11461">
    <property type="entry name" value="SERINE PROTEASE INHIBITOR, SERPIN"/>
    <property type="match status" value="1"/>
</dbReference>
<comment type="similarity">
    <text evidence="2 8">Belongs to the serpin family.</text>
</comment>
<dbReference type="InterPro" id="IPR042178">
    <property type="entry name" value="Serpin_sf_1"/>
</dbReference>
<dbReference type="InterPro" id="IPR042185">
    <property type="entry name" value="Serpin_sf_2"/>
</dbReference>
<keyword evidence="4" id="KW-0646">Protease inhibitor</keyword>
<keyword evidence="3" id="KW-0964">Secreted</keyword>
<evidence type="ECO:0000256" key="4">
    <source>
        <dbReference type="ARBA" id="ARBA00022690"/>
    </source>
</evidence>
<accession>A0A6J3QSY9</accession>
<evidence type="ECO:0000256" key="7">
    <source>
        <dbReference type="ARBA" id="ARBA00023180"/>
    </source>
</evidence>